<dbReference type="Pfam" id="PF08028">
    <property type="entry name" value="Acyl-CoA_dh_2"/>
    <property type="match status" value="1"/>
</dbReference>
<dbReference type="Gene3D" id="1.10.540.10">
    <property type="entry name" value="Acyl-CoA dehydrogenase/oxidase, N-terminal domain"/>
    <property type="match status" value="1"/>
</dbReference>
<dbReference type="HOGENOM" id="CLU_018204_2_1_11"/>
<keyword evidence="1" id="KW-0560">Oxidoreductase</keyword>
<dbReference type="Pfam" id="PF02771">
    <property type="entry name" value="Acyl-CoA_dh_N"/>
    <property type="match status" value="1"/>
</dbReference>
<dbReference type="eggNOG" id="COG1960">
    <property type="taxonomic scope" value="Bacteria"/>
</dbReference>
<proteinExistence type="predicted"/>
<dbReference type="GO" id="GO:0050660">
    <property type="term" value="F:flavin adenine dinucleotide binding"/>
    <property type="evidence" value="ECO:0007669"/>
    <property type="project" value="InterPro"/>
</dbReference>
<dbReference type="InterPro" id="IPR009100">
    <property type="entry name" value="AcylCoA_DH/oxidase_NM_dom_sf"/>
</dbReference>
<dbReference type="Gene3D" id="2.40.110.10">
    <property type="entry name" value="Butyryl-CoA Dehydrogenase, subunit A, domain 2"/>
    <property type="match status" value="1"/>
</dbReference>
<dbReference type="EMBL" id="CP003119">
    <property type="protein sequence ID" value="AFA73579.1"/>
    <property type="molecule type" value="Genomic_DNA"/>
</dbReference>
<sequence length="419" mass="44909">MRGFINGFADSSTFRKETITMTTDLTSATDAAEHGIRNLLIDRAREVAALVDAEADETEQGGKVTGKAVAAIRERGLFWAGIPEAAGGSGGSTIDAIEVVEELSRADASAGWITMVNISAAAMIAGYMPEAGASQLYSPTKQSMVAGFAAPVGKGEKVDGGYILSGRWTFASGSDWADWFGLGFTVVDADGAPLLDDKGARQALYAVLPSTSGDIVRNWDVTGLAGTGSHDIDVTKVFVPEDRIMDAYSLDPVRPESVFALGKDGIAVAGHAGVALGIMKRALQEVAEITEGKSRRGYPGPVDEYPVFLFEFAKADAQYHSARAYLLEIYRAAETQAMQEGQISTELRARMRHAAVWVHRVMEEVVAFARLWGGTQAFRNPSVLGRVVRDANVAAQHLHVDNIWLVDVSRELVATAKKR</sequence>
<dbReference type="SUPFAM" id="SSF56645">
    <property type="entry name" value="Acyl-CoA dehydrogenase NM domain-like"/>
    <property type="match status" value="1"/>
</dbReference>
<dbReference type="Proteomes" id="UP000009154">
    <property type="component" value="Chromosome"/>
</dbReference>
<feature type="domain" description="Acyl-CoA dehydrogenase C-terminal" evidence="3">
    <location>
        <begin position="270"/>
        <end position="401"/>
    </location>
</feature>
<dbReference type="STRING" id="1112204.GPOL_c25500"/>
<dbReference type="InterPro" id="IPR036250">
    <property type="entry name" value="AcylCo_DH-like_C"/>
</dbReference>
<gene>
    <name evidence="4" type="ordered locus">GPOL_c25500</name>
</gene>
<dbReference type="Gene3D" id="1.20.140.10">
    <property type="entry name" value="Butyryl-CoA Dehydrogenase, subunit A, domain 3"/>
    <property type="match status" value="1"/>
</dbReference>
<evidence type="ECO:0000313" key="4">
    <source>
        <dbReference type="EMBL" id="AFA73579.1"/>
    </source>
</evidence>
<name>H6N4J7_GORPV</name>
<dbReference type="KEGG" id="gpo:GPOL_c25500"/>
<dbReference type="InterPro" id="IPR046373">
    <property type="entry name" value="Acyl-CoA_Oxase/DH_mid-dom_sf"/>
</dbReference>
<evidence type="ECO:0000259" key="3">
    <source>
        <dbReference type="Pfam" id="PF08028"/>
    </source>
</evidence>
<dbReference type="PIRSF" id="PIRSF016578">
    <property type="entry name" value="HsaA"/>
    <property type="match status" value="1"/>
</dbReference>
<evidence type="ECO:0000256" key="1">
    <source>
        <dbReference type="ARBA" id="ARBA00023002"/>
    </source>
</evidence>
<dbReference type="InterPro" id="IPR037069">
    <property type="entry name" value="AcylCoA_DH/ox_N_sf"/>
</dbReference>
<evidence type="ECO:0000259" key="2">
    <source>
        <dbReference type="Pfam" id="PF02771"/>
    </source>
</evidence>
<feature type="domain" description="Acyl-CoA dehydrogenase/oxidase N-terminal" evidence="2">
    <location>
        <begin position="41"/>
        <end position="127"/>
    </location>
</feature>
<protein>
    <submittedName>
        <fullName evidence="4">Acyl-CoA dehydrogenase</fullName>
    </submittedName>
</protein>
<dbReference type="PANTHER" id="PTHR43884:SF12">
    <property type="entry name" value="ISOVALERYL-COA DEHYDROGENASE, MITOCHONDRIAL-RELATED"/>
    <property type="match status" value="1"/>
</dbReference>
<dbReference type="PANTHER" id="PTHR43884">
    <property type="entry name" value="ACYL-COA DEHYDROGENASE"/>
    <property type="match status" value="1"/>
</dbReference>
<dbReference type="SUPFAM" id="SSF47203">
    <property type="entry name" value="Acyl-CoA dehydrogenase C-terminal domain-like"/>
    <property type="match status" value="1"/>
</dbReference>
<evidence type="ECO:0000313" key="5">
    <source>
        <dbReference type="Proteomes" id="UP000009154"/>
    </source>
</evidence>
<dbReference type="AlphaFoldDB" id="H6N4J7"/>
<organism evidence="4 5">
    <name type="scientific">Gordonia polyisoprenivorans (strain DSM 44266 / VH2)</name>
    <dbReference type="NCBI Taxonomy" id="1112204"/>
    <lineage>
        <taxon>Bacteria</taxon>
        <taxon>Bacillati</taxon>
        <taxon>Actinomycetota</taxon>
        <taxon>Actinomycetes</taxon>
        <taxon>Mycobacteriales</taxon>
        <taxon>Gordoniaceae</taxon>
        <taxon>Gordonia</taxon>
    </lineage>
</organism>
<dbReference type="GO" id="GO:0003995">
    <property type="term" value="F:acyl-CoA dehydrogenase activity"/>
    <property type="evidence" value="ECO:0007669"/>
    <property type="project" value="TreeGrafter"/>
</dbReference>
<reference evidence="4 5" key="1">
    <citation type="journal article" date="2012" name="Appl. Environ. Microbiol.">
        <title>Involvement of two latex-clearing proteins during rubber degradation and insights into the subsequent degradation pathway revealed by the genome sequence of Gordonia polyisoprenivorans strain VH2.</title>
        <authorList>
            <person name="Hiessl S."/>
            <person name="Schuldes J."/>
            <person name="Thurmer A."/>
            <person name="Halbsguth T."/>
            <person name="Broker D."/>
            <person name="Angelov A."/>
            <person name="Liebl W."/>
            <person name="Daniel R."/>
            <person name="Steinbuchel A."/>
        </authorList>
    </citation>
    <scope>NUCLEOTIDE SEQUENCE [LARGE SCALE GENOMIC DNA]</scope>
    <source>
        <strain evidence="5">DSM 44266 / VH2</strain>
    </source>
</reference>
<dbReference type="InterPro" id="IPR013786">
    <property type="entry name" value="AcylCoA_DH/ox_N"/>
</dbReference>
<keyword evidence="5" id="KW-1185">Reference proteome</keyword>
<dbReference type="InterPro" id="IPR013107">
    <property type="entry name" value="Acyl-CoA_DH_C"/>
</dbReference>
<accession>H6N4J7</accession>